<dbReference type="EMBL" id="HE575323">
    <property type="protein sequence ID" value="CCC94156.1"/>
    <property type="molecule type" value="Genomic_DNA"/>
</dbReference>
<feature type="region of interest" description="Disordered" evidence="1">
    <location>
        <begin position="25"/>
        <end position="44"/>
    </location>
</feature>
<dbReference type="VEuPathDB" id="TriTrypDB:TcIL3000_10_9340"/>
<organism evidence="2">
    <name type="scientific">Trypanosoma congolense (strain IL3000)</name>
    <dbReference type="NCBI Taxonomy" id="1068625"/>
    <lineage>
        <taxon>Eukaryota</taxon>
        <taxon>Discoba</taxon>
        <taxon>Euglenozoa</taxon>
        <taxon>Kinetoplastea</taxon>
        <taxon>Metakinetoplastina</taxon>
        <taxon>Trypanosomatida</taxon>
        <taxon>Trypanosomatidae</taxon>
        <taxon>Trypanosoma</taxon>
        <taxon>Nannomonas</taxon>
    </lineage>
</organism>
<evidence type="ECO:0000256" key="1">
    <source>
        <dbReference type="SAM" id="MobiDB-lite"/>
    </source>
</evidence>
<feature type="compositionally biased region" description="Low complexity" evidence="1">
    <location>
        <begin position="30"/>
        <end position="44"/>
    </location>
</feature>
<dbReference type="AlphaFoldDB" id="G0UXN9"/>
<sequence length="404" mass="45215">MNVAELVGSRAGELAAFSTLLFRSHRRGSDNNNNSNNNSNGLGNVRLVKSHAEDYNFPRRLTVSQYRRPSSPNVPFRSVRRYALKRARRGTPVMNVKRKTPRKRLLTYAQWCLLLKRGRRFALRRRRTACSRTKRRAWALRHGKHQQPLCACAMPAPDAVARPLFTAGKRISVVWLPSHWLLRRRFHYTVAKISVQTCPRQYYSDNATITGSGCSSPPVASVRIAVPARSQRKQHRVLQRWVARLPSPAALPVGMRSPRRRTSKVTAVPPPACLLADRSHVCVWFIRPRSAEKRFSAEELMDLLIMRTANTPSEQCYTKAFSPGKASLHSPGDMWKPNCCDAYYGYMWCAAEGGGCSSLKGYNKLVSSSPTTVGVVTPVIMLCVCGKDGESVGNCYLISSSVVP</sequence>
<proteinExistence type="predicted"/>
<gene>
    <name evidence="2" type="ORF">TCIL3000_10_9340</name>
</gene>
<protein>
    <submittedName>
        <fullName evidence="2">Uncharacterized protein</fullName>
    </submittedName>
</protein>
<reference evidence="2" key="1">
    <citation type="journal article" date="2012" name="Proc. Natl. Acad. Sci. U.S.A.">
        <title>Antigenic diversity is generated by distinct evolutionary mechanisms in African trypanosome species.</title>
        <authorList>
            <person name="Jackson A.P."/>
            <person name="Berry A."/>
            <person name="Aslett M."/>
            <person name="Allison H.C."/>
            <person name="Burton P."/>
            <person name="Vavrova-Anderson J."/>
            <person name="Brown R."/>
            <person name="Browne H."/>
            <person name="Corton N."/>
            <person name="Hauser H."/>
            <person name="Gamble J."/>
            <person name="Gilderthorp R."/>
            <person name="Marcello L."/>
            <person name="McQuillan J."/>
            <person name="Otto T.D."/>
            <person name="Quail M.A."/>
            <person name="Sanders M.J."/>
            <person name="van Tonder A."/>
            <person name="Ginger M.L."/>
            <person name="Field M.C."/>
            <person name="Barry J.D."/>
            <person name="Hertz-Fowler C."/>
            <person name="Berriman M."/>
        </authorList>
    </citation>
    <scope>NUCLEOTIDE SEQUENCE</scope>
    <source>
        <strain evidence="2">IL3000</strain>
    </source>
</reference>
<name>G0UXN9_TRYCI</name>
<accession>G0UXN9</accession>
<evidence type="ECO:0000313" key="2">
    <source>
        <dbReference type="EMBL" id="CCC94156.1"/>
    </source>
</evidence>